<name>A0A1E7WH56_9BURK</name>
<reference evidence="3" key="1">
    <citation type="journal article" date="2016" name="Front. Microbiol.">
        <title>Molecular Keys to the Janthinobacterium and Duganella spp. Interaction with the Plant Pathogen Fusarium graminearum.</title>
        <authorList>
            <person name="Haack F.S."/>
            <person name="Poehlein A."/>
            <person name="Kroger C."/>
            <person name="Voigt C.A."/>
            <person name="Piepenbring M."/>
            <person name="Bode H.B."/>
            <person name="Daniel R."/>
            <person name="Schafer W."/>
            <person name="Streit W.R."/>
        </authorList>
    </citation>
    <scope>NUCLEOTIDE SEQUENCE [LARGE SCALE GENOMIC DNA]</scope>
    <source>
        <strain evidence="3">T54</strain>
    </source>
</reference>
<organism evidence="2 3">
    <name type="scientific">Duganella phyllosphaerae</name>
    <dbReference type="NCBI Taxonomy" id="762836"/>
    <lineage>
        <taxon>Bacteria</taxon>
        <taxon>Pseudomonadati</taxon>
        <taxon>Pseudomonadota</taxon>
        <taxon>Betaproteobacteria</taxon>
        <taxon>Burkholderiales</taxon>
        <taxon>Oxalobacteraceae</taxon>
        <taxon>Telluria group</taxon>
        <taxon>Duganella</taxon>
    </lineage>
</organism>
<sequence length="273" mass="30283">MAVRFRFSSAAVQAVWSRFIGNIRGYFGGPASGYPFVLKVSTSFTSALLFFAMAFDYFKILPATTLVFCVFVTIAVSLFTCAIFVESFCLPEVNRFKSAQVFGLGAIGLVSYLAHGQAGEEVNAIFRQDASAFPYTTTAATAMTIASWAFWPVIIVYLLVLAHLIWRVTKFDEKHAFAMTMVIVNMASFVSFIEHQTRDDGNRKGNLYKIALAMDFNNYFRCANATERTNHVAFIGSDQKRAIVAPKLVMRNNNPAGFSTVEIPAHFPLTTCD</sequence>
<dbReference type="EMBL" id="LROM01000093">
    <property type="protein sequence ID" value="OEZ97969.1"/>
    <property type="molecule type" value="Genomic_DNA"/>
</dbReference>
<feature type="transmembrane region" description="Helical" evidence="1">
    <location>
        <begin position="36"/>
        <end position="58"/>
    </location>
</feature>
<evidence type="ECO:0000313" key="3">
    <source>
        <dbReference type="Proteomes" id="UP000175989"/>
    </source>
</evidence>
<keyword evidence="1" id="KW-0812">Transmembrane</keyword>
<gene>
    <name evidence="2" type="ORF">DUPY_32400</name>
</gene>
<evidence type="ECO:0000256" key="1">
    <source>
        <dbReference type="SAM" id="Phobius"/>
    </source>
</evidence>
<comment type="caution">
    <text evidence="2">The sequence shown here is derived from an EMBL/GenBank/DDBJ whole genome shotgun (WGS) entry which is preliminary data.</text>
</comment>
<protein>
    <submittedName>
        <fullName evidence="2">Uncharacterized protein</fullName>
    </submittedName>
</protein>
<keyword evidence="1" id="KW-1133">Transmembrane helix</keyword>
<feature type="transmembrane region" description="Helical" evidence="1">
    <location>
        <begin position="145"/>
        <end position="164"/>
    </location>
</feature>
<dbReference type="AlphaFoldDB" id="A0A1E7WH56"/>
<feature type="transmembrane region" description="Helical" evidence="1">
    <location>
        <begin position="65"/>
        <end position="85"/>
    </location>
</feature>
<keyword evidence="1" id="KW-0472">Membrane</keyword>
<keyword evidence="3" id="KW-1185">Reference proteome</keyword>
<feature type="transmembrane region" description="Helical" evidence="1">
    <location>
        <begin position="176"/>
        <end position="193"/>
    </location>
</feature>
<dbReference type="Proteomes" id="UP000175989">
    <property type="component" value="Unassembled WGS sequence"/>
</dbReference>
<accession>A0A1E7WH56</accession>
<evidence type="ECO:0000313" key="2">
    <source>
        <dbReference type="EMBL" id="OEZ97969.1"/>
    </source>
</evidence>
<proteinExistence type="predicted"/>